<evidence type="ECO:0000256" key="2">
    <source>
        <dbReference type="SAM" id="SignalP"/>
    </source>
</evidence>
<feature type="signal peptide" evidence="2">
    <location>
        <begin position="1"/>
        <end position="23"/>
    </location>
</feature>
<dbReference type="PANTHER" id="PTHR42928">
    <property type="entry name" value="TRICARBOXYLATE-BINDING PROTEIN"/>
    <property type="match status" value="1"/>
</dbReference>
<dbReference type="PANTHER" id="PTHR42928:SF5">
    <property type="entry name" value="BLR1237 PROTEIN"/>
    <property type="match status" value="1"/>
</dbReference>
<gene>
    <name evidence="3" type="ORF">J5Y10_13450</name>
</gene>
<dbReference type="Gene3D" id="3.40.190.10">
    <property type="entry name" value="Periplasmic binding protein-like II"/>
    <property type="match status" value="1"/>
</dbReference>
<dbReference type="Gene3D" id="3.40.190.150">
    <property type="entry name" value="Bordetella uptake gene, domain 1"/>
    <property type="match status" value="1"/>
</dbReference>
<evidence type="ECO:0000256" key="1">
    <source>
        <dbReference type="ARBA" id="ARBA00006987"/>
    </source>
</evidence>
<proteinExistence type="inferred from homology"/>
<protein>
    <submittedName>
        <fullName evidence="3">Tripartite tricarboxylate transporter substrate binding protein</fullName>
    </submittedName>
</protein>
<dbReference type="AlphaFoldDB" id="A0A940MZ08"/>
<organism evidence="3 4">
    <name type="scientific">Roseomonas indoligenes</name>
    <dbReference type="NCBI Taxonomy" id="2820811"/>
    <lineage>
        <taxon>Bacteria</taxon>
        <taxon>Pseudomonadati</taxon>
        <taxon>Pseudomonadota</taxon>
        <taxon>Alphaproteobacteria</taxon>
        <taxon>Acetobacterales</taxon>
        <taxon>Roseomonadaceae</taxon>
        <taxon>Roseomonas</taxon>
    </lineage>
</organism>
<dbReference type="InterPro" id="IPR005064">
    <property type="entry name" value="BUG"/>
</dbReference>
<evidence type="ECO:0000313" key="4">
    <source>
        <dbReference type="Proteomes" id="UP000677537"/>
    </source>
</evidence>
<evidence type="ECO:0000313" key="3">
    <source>
        <dbReference type="EMBL" id="MBP0493787.1"/>
    </source>
</evidence>
<comment type="similarity">
    <text evidence="1">Belongs to the UPF0065 (bug) family.</text>
</comment>
<dbReference type="RefSeq" id="WP_209374337.1">
    <property type="nucleotide sequence ID" value="NZ_JAGIZA010000007.1"/>
</dbReference>
<dbReference type="InterPro" id="IPR006311">
    <property type="entry name" value="TAT_signal"/>
</dbReference>
<comment type="caution">
    <text evidence="3">The sequence shown here is derived from an EMBL/GenBank/DDBJ whole genome shotgun (WGS) entry which is preliminary data.</text>
</comment>
<dbReference type="PIRSF" id="PIRSF017082">
    <property type="entry name" value="YflP"/>
    <property type="match status" value="1"/>
</dbReference>
<dbReference type="EMBL" id="JAGIZA010000007">
    <property type="protein sequence ID" value="MBP0493787.1"/>
    <property type="molecule type" value="Genomic_DNA"/>
</dbReference>
<dbReference type="SUPFAM" id="SSF53850">
    <property type="entry name" value="Periplasmic binding protein-like II"/>
    <property type="match status" value="1"/>
</dbReference>
<accession>A0A940MZ08</accession>
<sequence length="339" mass="35196">MRDLSRRHFLALATALPTPLALARPAVARPAFAQASEAPAAPWPDRALRVIVPVAPGGSLDILGRSVARALTGPLGQPVVVENHTGAGSNIAFELVARARPDGLTILVGSDPLAINPALYPKLGFDPVKDFAPIAELVRAPQVLVVKNGLEARSLADYRRLAQEAEGKLTLASQGNGSIGHLGGILLGQTLGFNSTHVPYRGGGPAVVDLVAGHIDSLLVTLPAAIEHIRGGRIRALAVTGSARAASLPDVPTVAESGYPGFEVVTWQGLLAPAGTPEPVLERLHAETRKAMATPEVADNLRAQGFDLATGSRDEFAALVKAEAARWPGIVKASGARID</sequence>
<dbReference type="InterPro" id="IPR042100">
    <property type="entry name" value="Bug_dom1"/>
</dbReference>
<dbReference type="PROSITE" id="PS51318">
    <property type="entry name" value="TAT"/>
    <property type="match status" value="1"/>
</dbReference>
<dbReference type="Proteomes" id="UP000677537">
    <property type="component" value="Unassembled WGS sequence"/>
</dbReference>
<reference evidence="3" key="1">
    <citation type="submission" date="2021-03" db="EMBL/GenBank/DDBJ databases">
        <authorList>
            <person name="So Y."/>
        </authorList>
    </citation>
    <scope>NUCLEOTIDE SEQUENCE</scope>
    <source>
        <strain evidence="3">SG15</strain>
    </source>
</reference>
<dbReference type="CDD" id="cd13578">
    <property type="entry name" value="PBP2_Bug27"/>
    <property type="match status" value="1"/>
</dbReference>
<dbReference type="Pfam" id="PF03401">
    <property type="entry name" value="TctC"/>
    <property type="match status" value="1"/>
</dbReference>
<name>A0A940MZ08_9PROT</name>
<keyword evidence="4" id="KW-1185">Reference proteome</keyword>
<keyword evidence="2" id="KW-0732">Signal</keyword>
<feature type="chain" id="PRO_5036677087" evidence="2">
    <location>
        <begin position="24"/>
        <end position="339"/>
    </location>
</feature>